<accession>A0A6A1WQ82</accession>
<dbReference type="SMART" id="SM00835">
    <property type="entry name" value="Cupin_1"/>
    <property type="match status" value="1"/>
</dbReference>
<evidence type="ECO:0000256" key="7">
    <source>
        <dbReference type="ARBA" id="ARBA00023157"/>
    </source>
</evidence>
<evidence type="ECO:0000259" key="13">
    <source>
        <dbReference type="SMART" id="SM00835"/>
    </source>
</evidence>
<dbReference type="OrthoDB" id="1921208at2759"/>
<dbReference type="PRINTS" id="PR00325">
    <property type="entry name" value="GERMIN"/>
</dbReference>
<dbReference type="InterPro" id="IPR001929">
    <property type="entry name" value="Germin"/>
</dbReference>
<gene>
    <name evidence="14" type="ORF">CJ030_MR1G022535</name>
</gene>
<dbReference type="Proteomes" id="UP000516437">
    <property type="component" value="Chromosome 1"/>
</dbReference>
<evidence type="ECO:0000313" key="15">
    <source>
        <dbReference type="Proteomes" id="UP000516437"/>
    </source>
</evidence>
<comment type="similarity">
    <text evidence="3 12">Belongs to the germin family.</text>
</comment>
<evidence type="ECO:0000256" key="12">
    <source>
        <dbReference type="RuleBase" id="RU366015"/>
    </source>
</evidence>
<name>A0A6A1WQ82_9ROSI</name>
<reference evidence="14 15" key="1">
    <citation type="journal article" date="2019" name="Plant Biotechnol. J.">
        <title>The red bayberry genome and genetic basis of sex determination.</title>
        <authorList>
            <person name="Jia H.M."/>
            <person name="Jia H.J."/>
            <person name="Cai Q.L."/>
            <person name="Wang Y."/>
            <person name="Zhao H.B."/>
            <person name="Yang W.F."/>
            <person name="Wang G.Y."/>
            <person name="Li Y.H."/>
            <person name="Zhan D.L."/>
            <person name="Shen Y.T."/>
            <person name="Niu Q.F."/>
            <person name="Chang L."/>
            <person name="Qiu J."/>
            <person name="Zhao L."/>
            <person name="Xie H.B."/>
            <person name="Fu W.Y."/>
            <person name="Jin J."/>
            <person name="Li X.W."/>
            <person name="Jiao Y."/>
            <person name="Zhou C.C."/>
            <person name="Tu T."/>
            <person name="Chai C.Y."/>
            <person name="Gao J.L."/>
            <person name="Fan L.J."/>
            <person name="van de Weg E."/>
            <person name="Wang J.Y."/>
            <person name="Gao Z.S."/>
        </authorList>
    </citation>
    <scope>NUCLEOTIDE SEQUENCE [LARGE SCALE GENOMIC DNA]</scope>
    <source>
        <tissue evidence="14">Leaves</tissue>
    </source>
</reference>
<dbReference type="InterPro" id="IPR011051">
    <property type="entry name" value="RmlC_Cupin_sf"/>
</dbReference>
<evidence type="ECO:0000256" key="1">
    <source>
        <dbReference type="ARBA" id="ARBA00003629"/>
    </source>
</evidence>
<evidence type="ECO:0000256" key="4">
    <source>
        <dbReference type="ARBA" id="ARBA00022523"/>
    </source>
</evidence>
<dbReference type="Pfam" id="PF00190">
    <property type="entry name" value="Cupin_1"/>
    <property type="match status" value="1"/>
</dbReference>
<organism evidence="14 15">
    <name type="scientific">Morella rubra</name>
    <name type="common">Chinese bayberry</name>
    <dbReference type="NCBI Taxonomy" id="262757"/>
    <lineage>
        <taxon>Eukaryota</taxon>
        <taxon>Viridiplantae</taxon>
        <taxon>Streptophyta</taxon>
        <taxon>Embryophyta</taxon>
        <taxon>Tracheophyta</taxon>
        <taxon>Spermatophyta</taxon>
        <taxon>Magnoliopsida</taxon>
        <taxon>eudicotyledons</taxon>
        <taxon>Gunneridae</taxon>
        <taxon>Pentapetalae</taxon>
        <taxon>rosids</taxon>
        <taxon>fabids</taxon>
        <taxon>Fagales</taxon>
        <taxon>Myricaceae</taxon>
        <taxon>Morella</taxon>
    </lineage>
</organism>
<keyword evidence="15" id="KW-1185">Reference proteome</keyword>
<feature type="binding site" evidence="10">
    <location>
        <position position="87"/>
    </location>
    <ligand>
        <name>oxalate</name>
        <dbReference type="ChEBI" id="CHEBI:30623"/>
    </ligand>
</feature>
<evidence type="ECO:0000256" key="9">
    <source>
        <dbReference type="ARBA" id="ARBA00023211"/>
    </source>
</evidence>
<keyword evidence="5 12" id="KW-0964">Secreted</keyword>
<dbReference type="Gene3D" id="2.60.120.10">
    <property type="entry name" value="Jelly Rolls"/>
    <property type="match status" value="1"/>
</dbReference>
<evidence type="ECO:0000256" key="2">
    <source>
        <dbReference type="ARBA" id="ARBA00004271"/>
    </source>
</evidence>
<dbReference type="GO" id="GO:0048046">
    <property type="term" value="C:apoplast"/>
    <property type="evidence" value="ECO:0007669"/>
    <property type="project" value="UniProtKB-SubCell"/>
</dbReference>
<proteinExistence type="inferred from homology"/>
<dbReference type="AlphaFoldDB" id="A0A6A1WQ82"/>
<dbReference type="EMBL" id="RXIC02000019">
    <property type="protein sequence ID" value="KAB1226766.1"/>
    <property type="molecule type" value="Genomic_DNA"/>
</dbReference>
<evidence type="ECO:0000256" key="5">
    <source>
        <dbReference type="ARBA" id="ARBA00022525"/>
    </source>
</evidence>
<keyword evidence="4 12" id="KW-0052">Apoplast</keyword>
<dbReference type="InterPro" id="IPR014710">
    <property type="entry name" value="RmlC-like_jellyroll"/>
</dbReference>
<dbReference type="CDD" id="cd02241">
    <property type="entry name" value="cupin_OxOx"/>
    <property type="match status" value="1"/>
</dbReference>
<sequence>MIFRYLPRSLKWQRKGPESVVFVNGKFYNDTKLATANDFFFTRLHIPGNITNPLGLNVTAVNVNNIPGLNTLGISLALIEFAPNGLNSSHTHSQAIEILVVVEGTMYVGFVTSNSDNRLFTKVLDQGDVFIFPVGLIHFQLNVGKTNAIAFAGLSSQNPGVIIIESAVFGSNPPMNPDVLSKEFQVDKNVINYLQKKFWWDNNN</sequence>
<feature type="binding site" evidence="10">
    <location>
        <position position="92"/>
    </location>
    <ligand>
        <name>oxalate</name>
        <dbReference type="ChEBI" id="CHEBI:30623"/>
    </ligand>
</feature>
<dbReference type="PANTHER" id="PTHR31238">
    <property type="entry name" value="GERMIN-LIKE PROTEIN SUBFAMILY 3 MEMBER 3"/>
    <property type="match status" value="1"/>
</dbReference>
<evidence type="ECO:0000256" key="3">
    <source>
        <dbReference type="ARBA" id="ARBA00007456"/>
    </source>
</evidence>
<keyword evidence="6 10" id="KW-0479">Metal-binding</keyword>
<evidence type="ECO:0000313" key="14">
    <source>
        <dbReference type="EMBL" id="KAB1226766.1"/>
    </source>
</evidence>
<dbReference type="GO" id="GO:0030145">
    <property type="term" value="F:manganese ion binding"/>
    <property type="evidence" value="ECO:0007669"/>
    <property type="project" value="UniProtKB-UniRule"/>
</dbReference>
<comment type="subcellular location">
    <subcellularLocation>
        <location evidence="2 12">Secreted</location>
        <location evidence="2 12">Extracellular space</location>
        <location evidence="2 12">Apoplast</location>
    </subcellularLocation>
</comment>
<evidence type="ECO:0000256" key="11">
    <source>
        <dbReference type="PIRSR" id="PIRSR601929-2"/>
    </source>
</evidence>
<dbReference type="SUPFAM" id="SSF51182">
    <property type="entry name" value="RmlC-like cupins"/>
    <property type="match status" value="1"/>
</dbReference>
<comment type="function">
    <text evidence="1">May play a role in plant defense. Probably has no oxalate oxidase activity even if the active site is conserved.</text>
</comment>
<protein>
    <recommendedName>
        <fullName evidence="12">Germin-like protein</fullName>
    </recommendedName>
</protein>
<feature type="domain" description="Cupin type-1" evidence="13">
    <location>
        <begin position="42"/>
        <end position="192"/>
    </location>
</feature>
<feature type="binding site" evidence="11">
    <location>
        <position position="138"/>
    </location>
    <ligand>
        <name>Mn(2+)</name>
        <dbReference type="ChEBI" id="CHEBI:29035"/>
    </ligand>
</feature>
<feature type="binding site" evidence="11">
    <location>
        <position position="97"/>
    </location>
    <ligand>
        <name>Mn(2+)</name>
        <dbReference type="ChEBI" id="CHEBI:29035"/>
    </ligand>
</feature>
<feature type="binding site" evidence="11">
    <location>
        <position position="90"/>
    </location>
    <ligand>
        <name>Mn(2+)</name>
        <dbReference type="ChEBI" id="CHEBI:29035"/>
    </ligand>
</feature>
<dbReference type="InterPro" id="IPR006045">
    <property type="entry name" value="Cupin_1"/>
</dbReference>
<keyword evidence="7" id="KW-1015">Disulfide bond</keyword>
<evidence type="ECO:0000256" key="6">
    <source>
        <dbReference type="ARBA" id="ARBA00022723"/>
    </source>
</evidence>
<evidence type="ECO:0000256" key="8">
    <source>
        <dbReference type="ARBA" id="ARBA00023180"/>
    </source>
</evidence>
<feature type="binding site" evidence="10">
    <location>
        <position position="97"/>
    </location>
    <ligand>
        <name>oxalate</name>
        <dbReference type="ChEBI" id="CHEBI:30623"/>
    </ligand>
</feature>
<keyword evidence="8" id="KW-0325">Glycoprotein</keyword>
<evidence type="ECO:0000256" key="10">
    <source>
        <dbReference type="PIRSR" id="PIRSR601929-1"/>
    </source>
</evidence>
<keyword evidence="9 10" id="KW-0464">Manganese</keyword>
<dbReference type="FunFam" id="2.60.120.10:FF:000005">
    <property type="entry name" value="Germin-like protein subfamily 1 member 8"/>
    <property type="match status" value="1"/>
</dbReference>
<comment type="caution">
    <text evidence="14">The sequence shown here is derived from an EMBL/GenBank/DDBJ whole genome shotgun (WGS) entry which is preliminary data.</text>
</comment>
<feature type="binding site" evidence="11">
    <location>
        <position position="92"/>
    </location>
    <ligand>
        <name>Mn(2+)</name>
        <dbReference type="ChEBI" id="CHEBI:29035"/>
    </ligand>
</feature>